<evidence type="ECO:0000256" key="1">
    <source>
        <dbReference type="SAM" id="MobiDB-lite"/>
    </source>
</evidence>
<comment type="caution">
    <text evidence="2">The sequence shown here is derived from an EMBL/GenBank/DDBJ whole genome shotgun (WGS) entry which is preliminary data.</text>
</comment>
<gene>
    <name evidence="2" type="ORF">G0U57_016792</name>
</gene>
<dbReference type="Proteomes" id="UP000765507">
    <property type="component" value="Unassembled WGS sequence"/>
</dbReference>
<feature type="non-terminal residue" evidence="2">
    <location>
        <position position="1"/>
    </location>
</feature>
<feature type="compositionally biased region" description="Polar residues" evidence="1">
    <location>
        <begin position="45"/>
        <end position="57"/>
    </location>
</feature>
<evidence type="ECO:0000313" key="3">
    <source>
        <dbReference type="Proteomes" id="UP000765507"/>
    </source>
</evidence>
<protein>
    <submittedName>
        <fullName evidence="2">Uncharacterized protein</fullName>
    </submittedName>
</protein>
<dbReference type="EMBL" id="JAHGAV010000054">
    <property type="protein sequence ID" value="KAG6934612.1"/>
    <property type="molecule type" value="Genomic_DNA"/>
</dbReference>
<reference evidence="2 3" key="1">
    <citation type="journal article" date="2020" name="G3 (Bethesda)">
        <title>Draft Genome of the Common Snapping Turtle, Chelydra serpentina, a Model for Phenotypic Plasticity in Reptiles.</title>
        <authorList>
            <person name="Das D."/>
            <person name="Singh S.K."/>
            <person name="Bierstedt J."/>
            <person name="Erickson A."/>
            <person name="Galli G.L.J."/>
            <person name="Crossley D.A. 2nd"/>
            <person name="Rhen T."/>
        </authorList>
    </citation>
    <scope>NUCLEOTIDE SEQUENCE [LARGE SCALE GENOMIC DNA]</scope>
    <source>
        <strain evidence="2">KW</strain>
    </source>
</reference>
<accession>A0A8T1SZD2</accession>
<name>A0A8T1SZD2_CHESE</name>
<dbReference type="AlphaFoldDB" id="A0A8T1SZD2"/>
<feature type="region of interest" description="Disordered" evidence="1">
    <location>
        <begin position="36"/>
        <end position="77"/>
    </location>
</feature>
<evidence type="ECO:0000313" key="2">
    <source>
        <dbReference type="EMBL" id="KAG6934612.1"/>
    </source>
</evidence>
<proteinExistence type="predicted"/>
<organism evidence="2 3">
    <name type="scientific">Chelydra serpentina</name>
    <name type="common">Snapping turtle</name>
    <name type="synonym">Testudo serpentina</name>
    <dbReference type="NCBI Taxonomy" id="8475"/>
    <lineage>
        <taxon>Eukaryota</taxon>
        <taxon>Metazoa</taxon>
        <taxon>Chordata</taxon>
        <taxon>Craniata</taxon>
        <taxon>Vertebrata</taxon>
        <taxon>Euteleostomi</taxon>
        <taxon>Archelosauria</taxon>
        <taxon>Testudinata</taxon>
        <taxon>Testudines</taxon>
        <taxon>Cryptodira</taxon>
        <taxon>Durocryptodira</taxon>
        <taxon>Americhelydia</taxon>
        <taxon>Chelydroidea</taxon>
        <taxon>Chelydridae</taxon>
        <taxon>Chelydra</taxon>
    </lineage>
</organism>
<keyword evidence="3" id="KW-1185">Reference proteome</keyword>
<sequence length="77" mass="8796">MCGLTPYVDHQKPARSIFETRKMMIMMLKIAHRHSKEVEKPFSPTARNSLSPWSQYPTNPPKACSQTLKAEKGPLLQ</sequence>